<accession>A0ABR3R0R1</accession>
<dbReference type="CDD" id="cd17919">
    <property type="entry name" value="DEXHc_Snf"/>
    <property type="match status" value="1"/>
</dbReference>
<feature type="domain" description="Helicase ATP-binding" evidence="5">
    <location>
        <begin position="268"/>
        <end position="474"/>
    </location>
</feature>
<dbReference type="PROSITE" id="PS51194">
    <property type="entry name" value="HELICASE_CTER"/>
    <property type="match status" value="1"/>
</dbReference>
<evidence type="ECO:0000259" key="5">
    <source>
        <dbReference type="PROSITE" id="PS51192"/>
    </source>
</evidence>
<dbReference type="PROSITE" id="PS51192">
    <property type="entry name" value="HELICASE_ATP_BIND_1"/>
    <property type="match status" value="1"/>
</dbReference>
<dbReference type="Gene3D" id="3.40.50.10810">
    <property type="entry name" value="Tandem AAA-ATPase domain"/>
    <property type="match status" value="1"/>
</dbReference>
<evidence type="ECO:0000313" key="7">
    <source>
        <dbReference type="EMBL" id="KAL1598016.1"/>
    </source>
</evidence>
<evidence type="ECO:0000256" key="2">
    <source>
        <dbReference type="ARBA" id="ARBA00022801"/>
    </source>
</evidence>
<evidence type="ECO:0000259" key="6">
    <source>
        <dbReference type="PROSITE" id="PS51194"/>
    </source>
</evidence>
<dbReference type="SUPFAM" id="SSF52540">
    <property type="entry name" value="P-loop containing nucleoside triphosphate hydrolases"/>
    <property type="match status" value="2"/>
</dbReference>
<feature type="compositionally biased region" description="Polar residues" evidence="4">
    <location>
        <begin position="586"/>
        <end position="596"/>
    </location>
</feature>
<dbReference type="EMBL" id="JAKJXO020000012">
    <property type="protein sequence ID" value="KAL1598016.1"/>
    <property type="molecule type" value="Genomic_DNA"/>
</dbReference>
<feature type="compositionally biased region" description="Basic and acidic residues" evidence="4">
    <location>
        <begin position="137"/>
        <end position="151"/>
    </location>
</feature>
<dbReference type="PANTHER" id="PTHR10799">
    <property type="entry name" value="SNF2/RAD54 HELICASE FAMILY"/>
    <property type="match status" value="1"/>
</dbReference>
<feature type="compositionally biased region" description="Acidic residues" evidence="4">
    <location>
        <begin position="94"/>
        <end position="111"/>
    </location>
</feature>
<keyword evidence="1" id="KW-0547">Nucleotide-binding</keyword>
<proteinExistence type="predicted"/>
<organism evidence="7 8">
    <name type="scientific">Paraconiothyrium brasiliense</name>
    <dbReference type="NCBI Taxonomy" id="300254"/>
    <lineage>
        <taxon>Eukaryota</taxon>
        <taxon>Fungi</taxon>
        <taxon>Dikarya</taxon>
        <taxon>Ascomycota</taxon>
        <taxon>Pezizomycotina</taxon>
        <taxon>Dothideomycetes</taxon>
        <taxon>Pleosporomycetidae</taxon>
        <taxon>Pleosporales</taxon>
        <taxon>Massarineae</taxon>
        <taxon>Didymosphaeriaceae</taxon>
        <taxon>Paraconiothyrium</taxon>
    </lineage>
</organism>
<dbReference type="InterPro" id="IPR014001">
    <property type="entry name" value="Helicase_ATP-bd"/>
</dbReference>
<dbReference type="Pfam" id="PF00271">
    <property type="entry name" value="Helicase_C"/>
    <property type="match status" value="1"/>
</dbReference>
<keyword evidence="8" id="KW-1185">Reference proteome</keyword>
<gene>
    <name evidence="7" type="ORF">SLS60_008504</name>
</gene>
<dbReference type="Pfam" id="PF00176">
    <property type="entry name" value="SNF2-rel_dom"/>
    <property type="match status" value="1"/>
</dbReference>
<feature type="region of interest" description="Disordered" evidence="4">
    <location>
        <begin position="24"/>
        <end position="54"/>
    </location>
</feature>
<dbReference type="InterPro" id="IPR001650">
    <property type="entry name" value="Helicase_C-like"/>
</dbReference>
<evidence type="ECO:0000313" key="8">
    <source>
        <dbReference type="Proteomes" id="UP001521785"/>
    </source>
</evidence>
<evidence type="ECO:0000256" key="3">
    <source>
        <dbReference type="ARBA" id="ARBA00022840"/>
    </source>
</evidence>
<dbReference type="SMART" id="SM00487">
    <property type="entry name" value="DEXDc"/>
    <property type="match status" value="1"/>
</dbReference>
<evidence type="ECO:0000256" key="1">
    <source>
        <dbReference type="ARBA" id="ARBA00022741"/>
    </source>
</evidence>
<dbReference type="Gene3D" id="3.40.50.300">
    <property type="entry name" value="P-loop containing nucleotide triphosphate hydrolases"/>
    <property type="match status" value="1"/>
</dbReference>
<dbReference type="Proteomes" id="UP001521785">
    <property type="component" value="Unassembled WGS sequence"/>
</dbReference>
<sequence>MPPQTPPTRGGAYESLLAQFGAQQSATSATKARTVARRETSLGSPQTDSVAGVPQPLIQQIQPIFQRPKIVHALSNLSNTTTVTLSNSSTSTEDTSESEDSSEDSSESDSLEEQRVTPIPKSSVRRARRSYAQLEGLKMENRRKDRDEAPRRSTRIRKSDILASDTVYYPPTPPSKRKSSALSPRKLDTARARLRDDIARKTQAKANGFIVANKELFLPLLPQHNYVSRLIANEQSASVVEYKRLPTQPKGVRATMKPYQLDGLSFLVYLHNNGFSGILSDEMGLGKTLQTLSLFQYLEEQDRGLNVVSEESRPYLVICPLSVLNSWVNEAQKWVPELKILRYHGTPSERDRLKRVALGLEDQYGNETAQARDRKASKKAGLKVSKLPTESASDSYKIIVTTYETFKAEQSWFKHSFLWRYVVLDEGHMIKSNVTQISTALKRVSSEHRLILTGTPVQNDMVELWSLLAWLLPDVFTDNTQALFKESFDLARGRANQKTMDDARRLLELIMLRRMKDSPGVDLGLPPKEEVLLYVPLTPMQRFWYTRLLTRVDDSMLDDLFVGGKSKELVALQAEKQENEERRRTQVSQAQPNSAVSDEKGKWEETAQIMRQAVQTEKSDDAATSAWRKLMNLIMQLRKCCSHPYLLPGAMPEPYYAGQHIIRSSGKFIILEKLLKHSIFDQGKKVLIFSGFTETLDWCESMLEMISNFGQDFKHLRLDGSVGRARRNLEMRLFNDRKSVYKVMLLSTRAGGLGITLTAAEDVIFLDEDWNPQVRLNLSAIVLC</sequence>
<feature type="domain" description="Helicase C-terminal" evidence="6">
    <location>
        <begin position="674"/>
        <end position="784"/>
    </location>
</feature>
<keyword evidence="3" id="KW-0067">ATP-binding</keyword>
<dbReference type="InterPro" id="IPR049730">
    <property type="entry name" value="SNF2/RAD54-like_C"/>
</dbReference>
<dbReference type="InterPro" id="IPR027417">
    <property type="entry name" value="P-loop_NTPase"/>
</dbReference>
<name>A0ABR3R0R1_9PLEO</name>
<dbReference type="CDD" id="cd18793">
    <property type="entry name" value="SF2_C_SNF"/>
    <property type="match status" value="1"/>
</dbReference>
<evidence type="ECO:0000256" key="4">
    <source>
        <dbReference type="SAM" id="MobiDB-lite"/>
    </source>
</evidence>
<comment type="caution">
    <text evidence="7">The sequence shown here is derived from an EMBL/GenBank/DDBJ whole genome shotgun (WGS) entry which is preliminary data.</text>
</comment>
<reference evidence="7 8" key="1">
    <citation type="submission" date="2024-02" db="EMBL/GenBank/DDBJ databases">
        <title>De novo assembly and annotation of 12 fungi associated with fruit tree decline syndrome in Ontario, Canada.</title>
        <authorList>
            <person name="Sulman M."/>
            <person name="Ellouze W."/>
            <person name="Ilyukhin E."/>
        </authorList>
    </citation>
    <scope>NUCLEOTIDE SEQUENCE [LARGE SCALE GENOMIC DNA]</scope>
    <source>
        <strain evidence="7 8">M42-189</strain>
    </source>
</reference>
<protein>
    <submittedName>
        <fullName evidence="7">Uncharacterized protein</fullName>
    </submittedName>
</protein>
<feature type="compositionally biased region" description="Low complexity" evidence="4">
    <location>
        <begin position="82"/>
        <end position="93"/>
    </location>
</feature>
<feature type="region of interest" description="Disordered" evidence="4">
    <location>
        <begin position="576"/>
        <end position="602"/>
    </location>
</feature>
<keyword evidence="2" id="KW-0378">Hydrolase</keyword>
<dbReference type="InterPro" id="IPR000330">
    <property type="entry name" value="SNF2_N"/>
</dbReference>
<feature type="region of interest" description="Disordered" evidence="4">
    <location>
        <begin position="82"/>
        <end position="186"/>
    </location>
</feature>
<dbReference type="InterPro" id="IPR038718">
    <property type="entry name" value="SNF2-like_sf"/>
</dbReference>